<gene>
    <name evidence="4" type="primary">LOC120279287</name>
</gene>
<dbReference type="AlphaFoldDB" id="A0AB40CTI5"/>
<organism evidence="3 4">
    <name type="scientific">Dioscorea cayennensis subsp. rotundata</name>
    <name type="common">White Guinea yam</name>
    <name type="synonym">Dioscorea rotundata</name>
    <dbReference type="NCBI Taxonomy" id="55577"/>
    <lineage>
        <taxon>Eukaryota</taxon>
        <taxon>Viridiplantae</taxon>
        <taxon>Streptophyta</taxon>
        <taxon>Embryophyta</taxon>
        <taxon>Tracheophyta</taxon>
        <taxon>Spermatophyta</taxon>
        <taxon>Magnoliopsida</taxon>
        <taxon>Liliopsida</taxon>
        <taxon>Dioscoreales</taxon>
        <taxon>Dioscoreaceae</taxon>
        <taxon>Dioscorea</taxon>
    </lineage>
</organism>
<evidence type="ECO:0000313" key="3">
    <source>
        <dbReference type="Proteomes" id="UP001515500"/>
    </source>
</evidence>
<name>A0AB40CTI5_DIOCR</name>
<feature type="domain" description="R13L1/DRL21-like LRR repeat region" evidence="2">
    <location>
        <begin position="3"/>
        <end position="126"/>
    </location>
</feature>
<dbReference type="RefSeq" id="XP_039142126.1">
    <property type="nucleotide sequence ID" value="XM_039286192.1"/>
</dbReference>
<evidence type="ECO:0000313" key="4">
    <source>
        <dbReference type="RefSeq" id="XP_039142126.1"/>
    </source>
</evidence>
<dbReference type="Gene3D" id="3.80.10.10">
    <property type="entry name" value="Ribonuclease Inhibitor"/>
    <property type="match status" value="1"/>
</dbReference>
<dbReference type="InterPro" id="IPR032675">
    <property type="entry name" value="LRR_dom_sf"/>
</dbReference>
<keyword evidence="3" id="KW-1185">Reference proteome</keyword>
<dbReference type="Proteomes" id="UP001515500">
    <property type="component" value="Chromosome 16"/>
</dbReference>
<dbReference type="Pfam" id="PF25019">
    <property type="entry name" value="LRR_R13L1-DRL21"/>
    <property type="match status" value="1"/>
</dbReference>
<feature type="compositionally biased region" description="Acidic residues" evidence="1">
    <location>
        <begin position="174"/>
        <end position="184"/>
    </location>
</feature>
<feature type="region of interest" description="Disordered" evidence="1">
    <location>
        <begin position="174"/>
        <end position="195"/>
    </location>
</feature>
<sequence length="195" mass="22221">MLENLSYLSIRNLEKSSIKSSSVLSSKTQLRELWLYCTPNYTDGHIQQQEMDKIVQVFNDLCPPPCLEKLGIRDFFGGRYPNWMSSSTSINTALQELIYLHLINCSNCPHLPQLGQLPQLKYLKIDGATAVVSIGPEFLGNYNGEPTEIAFPKLEILILENMSNWEEWSLILSGEEEEEEDNEPESSKPLMFFPS</sequence>
<proteinExistence type="predicted"/>
<accession>A0AB40CTI5</accession>
<dbReference type="PANTHER" id="PTHR47186">
    <property type="entry name" value="LEUCINE-RICH REPEAT-CONTAINING PROTEIN 57"/>
    <property type="match status" value="1"/>
</dbReference>
<dbReference type="SUPFAM" id="SSF52047">
    <property type="entry name" value="RNI-like"/>
    <property type="match status" value="1"/>
</dbReference>
<evidence type="ECO:0000256" key="1">
    <source>
        <dbReference type="SAM" id="MobiDB-lite"/>
    </source>
</evidence>
<reference evidence="4" key="1">
    <citation type="submission" date="2025-08" db="UniProtKB">
        <authorList>
            <consortium name="RefSeq"/>
        </authorList>
    </citation>
    <scope>IDENTIFICATION</scope>
</reference>
<evidence type="ECO:0000259" key="2">
    <source>
        <dbReference type="Pfam" id="PF25019"/>
    </source>
</evidence>
<dbReference type="GeneID" id="120279287"/>
<dbReference type="PANTHER" id="PTHR47186:SF51">
    <property type="entry name" value="NB-ARC DOMAIN-CONTAINING PROTEIN"/>
    <property type="match status" value="1"/>
</dbReference>
<dbReference type="InterPro" id="IPR056789">
    <property type="entry name" value="LRR_R13L1-DRL21"/>
</dbReference>
<protein>
    <submittedName>
        <fullName evidence="4">Disease resistance protein At3g14460</fullName>
    </submittedName>
</protein>